<feature type="compositionally biased region" description="Polar residues" evidence="1">
    <location>
        <begin position="15"/>
        <end position="27"/>
    </location>
</feature>
<protein>
    <submittedName>
        <fullName evidence="2">Uncharacterized protein</fullName>
    </submittedName>
</protein>
<organism evidence="2 3">
    <name type="scientific">Mycolicibacter algericus DSM 45454</name>
    <dbReference type="NCBI Taxonomy" id="723879"/>
    <lineage>
        <taxon>Bacteria</taxon>
        <taxon>Bacillati</taxon>
        <taxon>Actinomycetota</taxon>
        <taxon>Actinomycetes</taxon>
        <taxon>Mycobacteriales</taxon>
        <taxon>Mycobacteriaceae</taxon>
        <taxon>Mycolicibacter</taxon>
    </lineage>
</organism>
<proteinExistence type="predicted"/>
<feature type="region of interest" description="Disordered" evidence="1">
    <location>
        <begin position="1"/>
        <end position="44"/>
    </location>
</feature>
<comment type="caution">
    <text evidence="2">The sequence shown here is derived from an EMBL/GenBank/DDBJ whole genome shotgun (WGS) entry which is preliminary data.</text>
</comment>
<evidence type="ECO:0000313" key="2">
    <source>
        <dbReference type="EMBL" id="OQZ99751.1"/>
    </source>
</evidence>
<dbReference type="Proteomes" id="UP000192693">
    <property type="component" value="Unassembled WGS sequence"/>
</dbReference>
<accession>A0ABX3RZW2</accession>
<sequence>MRCSPSQFEHVIESRSATPESAGQPGNDTDVIRHGMTGPVKPNGEIPYHLVTDFGRVRDRRVRVI</sequence>
<gene>
    <name evidence="2" type="ORF">BST10_01265</name>
</gene>
<dbReference type="EMBL" id="MVHC01000001">
    <property type="protein sequence ID" value="OQZ99751.1"/>
    <property type="molecule type" value="Genomic_DNA"/>
</dbReference>
<reference evidence="2 3" key="1">
    <citation type="submission" date="2016-12" db="EMBL/GenBank/DDBJ databases">
        <title>The new phylogeny of genus Mycobacterium.</title>
        <authorList>
            <person name="Tortoli E."/>
            <person name="Trovato A."/>
            <person name="Cirillo D.M."/>
        </authorList>
    </citation>
    <scope>NUCLEOTIDE SEQUENCE [LARGE SCALE GENOMIC DNA]</scope>
    <source>
        <strain evidence="2 3">DSM 45454</strain>
    </source>
</reference>
<evidence type="ECO:0000256" key="1">
    <source>
        <dbReference type="SAM" id="MobiDB-lite"/>
    </source>
</evidence>
<keyword evidence="3" id="KW-1185">Reference proteome</keyword>
<name>A0ABX3RZW2_MYCAL</name>
<evidence type="ECO:0000313" key="3">
    <source>
        <dbReference type="Proteomes" id="UP000192693"/>
    </source>
</evidence>